<reference evidence="4" key="1">
    <citation type="submission" date="2021-01" db="EMBL/GenBank/DDBJ databases">
        <authorList>
            <consortium name="Aspergillus luchuensis mut. kawachii IFO 4304 genome sequencing consortium"/>
            <person name="Kazuki M."/>
            <person name="Futagami T."/>
        </authorList>
    </citation>
    <scope>NUCLEOTIDE SEQUENCE</scope>
    <source>
        <strain evidence="4">IFO 4308</strain>
    </source>
</reference>
<dbReference type="OrthoDB" id="294295at2759"/>
<dbReference type="SUPFAM" id="SSF51735">
    <property type="entry name" value="NAD(P)-binding Rossmann-fold domains"/>
    <property type="match status" value="1"/>
</dbReference>
<dbReference type="KEGG" id="aluc:AKAW2_51667S"/>
<dbReference type="PRINTS" id="PR00081">
    <property type="entry name" value="GDHRDH"/>
</dbReference>
<gene>
    <name evidence="4" type="ORF">AKAW2_51667S</name>
</gene>
<dbReference type="PANTHER" id="PTHR43639">
    <property type="entry name" value="OXIDOREDUCTASE, SHORT-CHAIN DEHYDROGENASE/REDUCTASE FAMILY (AFU_ORTHOLOGUE AFUA_5G02870)"/>
    <property type="match status" value="1"/>
</dbReference>
<dbReference type="AlphaFoldDB" id="A0A7R7WEI5"/>
<sequence length="198" mass="21835">MGQGRLRNKAAIVTGGGSGFGEGIVHKFILEGANVIIVDINRLEGLRVQNNEPPGRAIFVKGDVSSEPDWKMVREVALEKFGKIDIVVNNAGIVHEVQPSLETSEDMLDRMYKVNVKSIYHSAKTIAPYFQAQGGGVFVNISSMSSIRPRPKYAWYSATKGGVRAVCLFLSFHFYVWRLSYDKMSAGDQESGCRICEG</sequence>
<dbReference type="RefSeq" id="XP_041545088.1">
    <property type="nucleotide sequence ID" value="XM_041691621.1"/>
</dbReference>
<comment type="similarity">
    <text evidence="1 3">Belongs to the short-chain dehydrogenases/reductases (SDR) family.</text>
</comment>
<keyword evidence="2" id="KW-0560">Oxidoreductase</keyword>
<dbReference type="InterPro" id="IPR036291">
    <property type="entry name" value="NAD(P)-bd_dom_sf"/>
</dbReference>
<dbReference type="GO" id="GO:0016491">
    <property type="term" value="F:oxidoreductase activity"/>
    <property type="evidence" value="ECO:0007669"/>
    <property type="project" value="UniProtKB-KW"/>
</dbReference>
<protein>
    <submittedName>
        <fullName evidence="4">Uncharacterized protein</fullName>
    </submittedName>
</protein>
<reference evidence="4" key="2">
    <citation type="submission" date="2021-02" db="EMBL/GenBank/DDBJ databases">
        <title>Aspergillus luchuensis mut. kawachii IFO 4304 genome sequence.</title>
        <authorList>
            <person name="Mori K."/>
            <person name="Kadooka C."/>
            <person name="Goto M."/>
            <person name="Futagami T."/>
        </authorList>
    </citation>
    <scope>NUCLEOTIDE SEQUENCE</scope>
    <source>
        <strain evidence="4">IFO 4308</strain>
    </source>
</reference>
<evidence type="ECO:0000256" key="1">
    <source>
        <dbReference type="ARBA" id="ARBA00006484"/>
    </source>
</evidence>
<proteinExistence type="inferred from homology"/>
<evidence type="ECO:0000256" key="2">
    <source>
        <dbReference type="ARBA" id="ARBA00023002"/>
    </source>
</evidence>
<evidence type="ECO:0000313" key="4">
    <source>
        <dbReference type="EMBL" id="BCS01326.1"/>
    </source>
</evidence>
<dbReference type="InterPro" id="IPR002347">
    <property type="entry name" value="SDR_fam"/>
</dbReference>
<dbReference type="EMBL" id="AP024429">
    <property type="protein sequence ID" value="BCS01326.1"/>
    <property type="molecule type" value="Genomic_DNA"/>
</dbReference>
<organism evidence="4 5">
    <name type="scientific">Aspergillus kawachii</name>
    <name type="common">White koji mold</name>
    <name type="synonym">Aspergillus awamori var. kawachi</name>
    <dbReference type="NCBI Taxonomy" id="1069201"/>
    <lineage>
        <taxon>Eukaryota</taxon>
        <taxon>Fungi</taxon>
        <taxon>Dikarya</taxon>
        <taxon>Ascomycota</taxon>
        <taxon>Pezizomycotina</taxon>
        <taxon>Eurotiomycetes</taxon>
        <taxon>Eurotiomycetidae</taxon>
        <taxon>Eurotiales</taxon>
        <taxon>Aspergillaceae</taxon>
        <taxon>Aspergillus</taxon>
        <taxon>Aspergillus subgen. Circumdati</taxon>
    </lineage>
</organism>
<dbReference type="PANTHER" id="PTHR43639:SF1">
    <property type="entry name" value="SHORT-CHAIN DEHYDROGENASE_REDUCTASE FAMILY PROTEIN"/>
    <property type="match status" value="1"/>
</dbReference>
<dbReference type="GeneID" id="64962647"/>
<evidence type="ECO:0000256" key="3">
    <source>
        <dbReference type="RuleBase" id="RU000363"/>
    </source>
</evidence>
<dbReference type="Gene3D" id="3.40.50.720">
    <property type="entry name" value="NAD(P)-binding Rossmann-like Domain"/>
    <property type="match status" value="1"/>
</dbReference>
<dbReference type="PRINTS" id="PR00080">
    <property type="entry name" value="SDRFAMILY"/>
</dbReference>
<evidence type="ECO:0000313" key="5">
    <source>
        <dbReference type="Proteomes" id="UP000661280"/>
    </source>
</evidence>
<dbReference type="Proteomes" id="UP000661280">
    <property type="component" value="Chromosome 5"/>
</dbReference>
<name>A0A7R7WEI5_ASPKA</name>
<keyword evidence="5" id="KW-1185">Reference proteome</keyword>
<dbReference type="Pfam" id="PF00106">
    <property type="entry name" value="adh_short"/>
    <property type="match status" value="1"/>
</dbReference>
<accession>A0A7R7WEI5</accession>